<dbReference type="GO" id="GO:0000287">
    <property type="term" value="F:magnesium ion binding"/>
    <property type="evidence" value="ECO:0007669"/>
    <property type="project" value="UniProtKB-ARBA"/>
</dbReference>
<dbReference type="RefSeq" id="WP_034614926.1">
    <property type="nucleotide sequence ID" value="NZ_JSUM01000010.1"/>
</dbReference>
<keyword evidence="3" id="KW-0378">Hydrolase</keyword>
<dbReference type="InterPro" id="IPR006379">
    <property type="entry name" value="HAD-SF_hydro_IIB"/>
</dbReference>
<evidence type="ECO:0000256" key="4">
    <source>
        <dbReference type="ARBA" id="ARBA00022842"/>
    </source>
</evidence>
<evidence type="ECO:0000256" key="1">
    <source>
        <dbReference type="ARBA" id="ARBA00001946"/>
    </source>
</evidence>
<evidence type="ECO:0000256" key="3">
    <source>
        <dbReference type="ARBA" id="ARBA00022801"/>
    </source>
</evidence>
<gene>
    <name evidence="6" type="ORF">OA57_06100</name>
</gene>
<dbReference type="PANTHER" id="PTHR47267:SF4">
    <property type="entry name" value="PYRIDOXAL PHOSPHATE PHOSPHATASE YIGL"/>
    <property type="match status" value="1"/>
</dbReference>
<dbReference type="OrthoDB" id="5498330at2"/>
<evidence type="ECO:0000313" key="7">
    <source>
        <dbReference type="Proteomes" id="UP000030380"/>
    </source>
</evidence>
<proteinExistence type="inferred from homology"/>
<dbReference type="SFLD" id="SFLDG01140">
    <property type="entry name" value="C2.B:_Phosphomannomutase_and_P"/>
    <property type="match status" value="1"/>
</dbReference>
<organism evidence="6 7">
    <name type="scientific">Chelonobacter oris</name>
    <dbReference type="NCBI Taxonomy" id="505317"/>
    <lineage>
        <taxon>Bacteria</taxon>
        <taxon>Pseudomonadati</taxon>
        <taxon>Pseudomonadota</taxon>
        <taxon>Gammaproteobacteria</taxon>
        <taxon>Pasteurellales</taxon>
        <taxon>Pasteurellaceae</taxon>
        <taxon>Chelonobacter</taxon>
    </lineage>
</organism>
<keyword evidence="2" id="KW-0479">Metal-binding</keyword>
<comment type="cofactor">
    <cofactor evidence="1">
        <name>Mg(2+)</name>
        <dbReference type="ChEBI" id="CHEBI:18420"/>
    </cofactor>
</comment>
<dbReference type="CDD" id="cd07516">
    <property type="entry name" value="HAD_Pase"/>
    <property type="match status" value="1"/>
</dbReference>
<dbReference type="GO" id="GO:0016791">
    <property type="term" value="F:phosphatase activity"/>
    <property type="evidence" value="ECO:0007669"/>
    <property type="project" value="UniProtKB-ARBA"/>
</dbReference>
<dbReference type="STRING" id="505317.OA57_06100"/>
<accession>A0A0A3ARL3</accession>
<dbReference type="PANTHER" id="PTHR47267">
    <property type="match status" value="1"/>
</dbReference>
<name>A0A0A3ARL3_9PAST</name>
<comment type="caution">
    <text evidence="6">The sequence shown here is derived from an EMBL/GenBank/DDBJ whole genome shotgun (WGS) entry which is preliminary data.</text>
</comment>
<dbReference type="PROSITE" id="PS01228">
    <property type="entry name" value="COF_1"/>
    <property type="match status" value="1"/>
</dbReference>
<dbReference type="NCBIfam" id="TIGR00099">
    <property type="entry name" value="Cof-subfamily"/>
    <property type="match status" value="1"/>
</dbReference>
<keyword evidence="7" id="KW-1185">Reference proteome</keyword>
<comment type="similarity">
    <text evidence="5">Belongs to the HAD-like hydrolase superfamily. Cof family.</text>
</comment>
<dbReference type="AlphaFoldDB" id="A0A0A3ARL3"/>
<dbReference type="SFLD" id="SFLDS00003">
    <property type="entry name" value="Haloacid_Dehalogenase"/>
    <property type="match status" value="1"/>
</dbReference>
<dbReference type="Proteomes" id="UP000030380">
    <property type="component" value="Unassembled WGS sequence"/>
</dbReference>
<dbReference type="NCBIfam" id="TIGR01484">
    <property type="entry name" value="HAD-SF-IIB"/>
    <property type="match status" value="1"/>
</dbReference>
<reference evidence="6 7" key="1">
    <citation type="submission" date="2014-11" db="EMBL/GenBank/DDBJ databases">
        <title>Draft genome sequence of Chelonobacter oris 1662T, associated with respiratory disease in Hermann's Tortoises.</title>
        <authorList>
            <person name="Kudirkiene E."/>
            <person name="Hansen M.J."/>
            <person name="Bojesen A.M."/>
        </authorList>
    </citation>
    <scope>NUCLEOTIDE SEQUENCE [LARGE SCALE GENOMIC DNA]</scope>
    <source>
        <strain evidence="6 7">1662</strain>
    </source>
</reference>
<dbReference type="Pfam" id="PF08282">
    <property type="entry name" value="Hydrolase_3"/>
    <property type="match status" value="1"/>
</dbReference>
<dbReference type="SUPFAM" id="SSF56784">
    <property type="entry name" value="HAD-like"/>
    <property type="match status" value="1"/>
</dbReference>
<dbReference type="InterPro" id="IPR000150">
    <property type="entry name" value="Cof"/>
</dbReference>
<dbReference type="InterPro" id="IPR036412">
    <property type="entry name" value="HAD-like_sf"/>
</dbReference>
<sequence>MTFNRTFRAVVSDLDGTLLTHQHIVGNYSAETLKRLENQGIDIVLASGRNHTDVSHILKKIDAERAAMITSNGARIHDLHGNLLYSNSLQENIAFELMNIDFDPTRIVLNTYQDDGWFINIDLKQLRKYHKDSGFDYNVVDFSRHHGKGTEKVFFIGKTAEDLASIEHYIRQHYSEKVSMTYSTPICLEIMNQGVTKANALAHLLQSRDYELADCIAFGDGMNDIEMLTEVGRGCVMGNADPRVKAALPHLQPIGLNRDESVAAYLRALFRLI</sequence>
<dbReference type="PROSITE" id="PS01229">
    <property type="entry name" value="COF_2"/>
    <property type="match status" value="1"/>
</dbReference>
<evidence type="ECO:0000256" key="5">
    <source>
        <dbReference type="ARBA" id="ARBA00034778"/>
    </source>
</evidence>
<dbReference type="EMBL" id="JSUM01000010">
    <property type="protein sequence ID" value="KGQ70417.1"/>
    <property type="molecule type" value="Genomic_DNA"/>
</dbReference>
<dbReference type="InterPro" id="IPR023214">
    <property type="entry name" value="HAD_sf"/>
</dbReference>
<dbReference type="Gene3D" id="3.40.50.1000">
    <property type="entry name" value="HAD superfamily/HAD-like"/>
    <property type="match status" value="1"/>
</dbReference>
<evidence type="ECO:0000256" key="2">
    <source>
        <dbReference type="ARBA" id="ARBA00022723"/>
    </source>
</evidence>
<dbReference type="Gene3D" id="3.30.1240.10">
    <property type="match status" value="1"/>
</dbReference>
<protein>
    <submittedName>
        <fullName evidence="6">Membrane protein</fullName>
    </submittedName>
</protein>
<keyword evidence="4" id="KW-0460">Magnesium</keyword>
<evidence type="ECO:0000313" key="6">
    <source>
        <dbReference type="EMBL" id="KGQ70417.1"/>
    </source>
</evidence>